<reference evidence="1" key="1">
    <citation type="journal article" date="2019" name="bioRxiv">
        <title>The Genome of the Zebra Mussel, Dreissena polymorpha: A Resource for Invasive Species Research.</title>
        <authorList>
            <person name="McCartney M.A."/>
            <person name="Auch B."/>
            <person name="Kono T."/>
            <person name="Mallez S."/>
            <person name="Zhang Y."/>
            <person name="Obille A."/>
            <person name="Becker A."/>
            <person name="Abrahante J.E."/>
            <person name="Garbe J."/>
            <person name="Badalamenti J.P."/>
            <person name="Herman A."/>
            <person name="Mangelson H."/>
            <person name="Liachko I."/>
            <person name="Sullivan S."/>
            <person name="Sone E.D."/>
            <person name="Koren S."/>
            <person name="Silverstein K.A.T."/>
            <person name="Beckman K.B."/>
            <person name="Gohl D.M."/>
        </authorList>
    </citation>
    <scope>NUCLEOTIDE SEQUENCE</scope>
    <source>
        <strain evidence="1">Duluth1</strain>
        <tissue evidence="1">Whole animal</tissue>
    </source>
</reference>
<name>A0A9D4JEN2_DREPO</name>
<proteinExistence type="predicted"/>
<keyword evidence="2" id="KW-1185">Reference proteome</keyword>
<evidence type="ECO:0000313" key="2">
    <source>
        <dbReference type="Proteomes" id="UP000828390"/>
    </source>
</evidence>
<comment type="caution">
    <text evidence="1">The sequence shown here is derived from an EMBL/GenBank/DDBJ whole genome shotgun (WGS) entry which is preliminary data.</text>
</comment>
<protein>
    <submittedName>
        <fullName evidence="1">Uncharacterized protein</fullName>
    </submittedName>
</protein>
<sequence>MARAVSLQQKQGEDTCPDLSACSRNKEKIHGPIYQLATEAAQTSRCFTENFSFTPVPGLQM</sequence>
<gene>
    <name evidence="1" type="ORF">DPMN_133289</name>
</gene>
<evidence type="ECO:0000313" key="1">
    <source>
        <dbReference type="EMBL" id="KAH3804997.1"/>
    </source>
</evidence>
<dbReference type="AlphaFoldDB" id="A0A9D4JEN2"/>
<dbReference type="Proteomes" id="UP000828390">
    <property type="component" value="Unassembled WGS sequence"/>
</dbReference>
<dbReference type="EMBL" id="JAIWYP010000006">
    <property type="protein sequence ID" value="KAH3804997.1"/>
    <property type="molecule type" value="Genomic_DNA"/>
</dbReference>
<accession>A0A9D4JEN2</accession>
<organism evidence="1 2">
    <name type="scientific">Dreissena polymorpha</name>
    <name type="common">Zebra mussel</name>
    <name type="synonym">Mytilus polymorpha</name>
    <dbReference type="NCBI Taxonomy" id="45954"/>
    <lineage>
        <taxon>Eukaryota</taxon>
        <taxon>Metazoa</taxon>
        <taxon>Spiralia</taxon>
        <taxon>Lophotrochozoa</taxon>
        <taxon>Mollusca</taxon>
        <taxon>Bivalvia</taxon>
        <taxon>Autobranchia</taxon>
        <taxon>Heteroconchia</taxon>
        <taxon>Euheterodonta</taxon>
        <taxon>Imparidentia</taxon>
        <taxon>Neoheterodontei</taxon>
        <taxon>Myida</taxon>
        <taxon>Dreissenoidea</taxon>
        <taxon>Dreissenidae</taxon>
        <taxon>Dreissena</taxon>
    </lineage>
</organism>
<reference evidence="1" key="2">
    <citation type="submission" date="2020-11" db="EMBL/GenBank/DDBJ databases">
        <authorList>
            <person name="McCartney M.A."/>
            <person name="Auch B."/>
            <person name="Kono T."/>
            <person name="Mallez S."/>
            <person name="Becker A."/>
            <person name="Gohl D.M."/>
            <person name="Silverstein K.A.T."/>
            <person name="Koren S."/>
            <person name="Bechman K.B."/>
            <person name="Herman A."/>
            <person name="Abrahante J.E."/>
            <person name="Garbe J."/>
        </authorList>
    </citation>
    <scope>NUCLEOTIDE SEQUENCE</scope>
    <source>
        <strain evidence="1">Duluth1</strain>
        <tissue evidence="1">Whole animal</tissue>
    </source>
</reference>